<feature type="domain" description="DUF4174" evidence="2">
    <location>
        <begin position="23"/>
        <end position="133"/>
    </location>
</feature>
<evidence type="ECO:0000313" key="4">
    <source>
        <dbReference type="Proteomes" id="UP000254939"/>
    </source>
</evidence>
<dbReference type="OrthoDB" id="7362103at2"/>
<sequence length="135" mass="14656">MLKSFIREIIGASPVASDPCPSLLAFRNASYVLVLFEGAADDRPEMQEEMLANQHDVLAAHNIAIVRVAGGGVFTSLDQAMDIEADDVRRDLEGPSPEEFEAVLIDPNGATKLRSQEPVSVPSLIDAIDRLPREN</sequence>
<reference evidence="3 4" key="1">
    <citation type="submission" date="2017-03" db="EMBL/GenBank/DDBJ databases">
        <title>Genome analysis of Rhizobial strains effectives or ineffectives for nitrogen fixation isolated from bean seeds.</title>
        <authorList>
            <person name="Peralta H."/>
            <person name="Aguilar-Vera A."/>
            <person name="Mora Y."/>
            <person name="Vargas-Lagunas C."/>
            <person name="Girard L."/>
            <person name="Mora J."/>
        </authorList>
    </citation>
    <scope>NUCLEOTIDE SEQUENCE [LARGE SCALE GENOMIC DNA]</scope>
    <source>
        <strain evidence="3 4">CCGM3</strain>
    </source>
</reference>
<evidence type="ECO:0000313" key="3">
    <source>
        <dbReference type="EMBL" id="RDJ03014.1"/>
    </source>
</evidence>
<gene>
    <name evidence="3" type="ORF">B5K06_31525</name>
</gene>
<dbReference type="Pfam" id="PF13778">
    <property type="entry name" value="DUF4174"/>
    <property type="match status" value="1"/>
</dbReference>
<dbReference type="Proteomes" id="UP000254939">
    <property type="component" value="Unassembled WGS sequence"/>
</dbReference>
<dbReference type="AlphaFoldDB" id="A0A370KFA6"/>
<comment type="caution">
    <text evidence="3">The sequence shown here is derived from an EMBL/GenBank/DDBJ whole genome shotgun (WGS) entry which is preliminary data.</text>
</comment>
<accession>A0A370KFA6</accession>
<proteinExistence type="predicted"/>
<dbReference type="EMBL" id="NAAC01000045">
    <property type="protein sequence ID" value="RDJ03014.1"/>
    <property type="molecule type" value="Genomic_DNA"/>
</dbReference>
<protein>
    <recommendedName>
        <fullName evidence="2">DUF4174 domain-containing protein</fullName>
    </recommendedName>
</protein>
<dbReference type="RefSeq" id="WP_019280253.1">
    <property type="nucleotide sequence ID" value="NZ_KZ857269.1"/>
</dbReference>
<name>A0A370KFA6_9HYPH</name>
<organism evidence="3 4">
    <name type="scientific">Rhizobium grahamii</name>
    <dbReference type="NCBI Taxonomy" id="1120045"/>
    <lineage>
        <taxon>Bacteria</taxon>
        <taxon>Pseudomonadati</taxon>
        <taxon>Pseudomonadota</taxon>
        <taxon>Alphaproteobacteria</taxon>
        <taxon>Hyphomicrobiales</taxon>
        <taxon>Rhizobiaceae</taxon>
        <taxon>Rhizobium/Agrobacterium group</taxon>
        <taxon>Rhizobium</taxon>
    </lineage>
</organism>
<dbReference type="InterPro" id="IPR025232">
    <property type="entry name" value="DUF4174"/>
</dbReference>
<evidence type="ECO:0000256" key="1">
    <source>
        <dbReference type="ARBA" id="ARBA00022729"/>
    </source>
</evidence>
<keyword evidence="1" id="KW-0732">Signal</keyword>
<evidence type="ECO:0000259" key="2">
    <source>
        <dbReference type="Pfam" id="PF13778"/>
    </source>
</evidence>